<evidence type="ECO:0000313" key="2">
    <source>
        <dbReference type="EMBL" id="ORX33893.1"/>
    </source>
</evidence>
<keyword evidence="3" id="KW-1185">Reference proteome</keyword>
<dbReference type="RefSeq" id="XP_021868181.1">
    <property type="nucleotide sequence ID" value="XM_022012113.1"/>
</dbReference>
<evidence type="ECO:0000256" key="1">
    <source>
        <dbReference type="SAM" id="MobiDB-lite"/>
    </source>
</evidence>
<dbReference type="InParanoid" id="A0A1Y1U785"/>
<comment type="caution">
    <text evidence="2">The sequence shown here is derived from an EMBL/GenBank/DDBJ whole genome shotgun (WGS) entry which is preliminary data.</text>
</comment>
<name>A0A1Y1U785_9TREE</name>
<reference evidence="2 3" key="1">
    <citation type="submission" date="2017-03" db="EMBL/GenBank/DDBJ databases">
        <title>Widespread Adenine N6-methylation of Active Genes in Fungi.</title>
        <authorList>
            <consortium name="DOE Joint Genome Institute"/>
            <person name="Mondo S.J."/>
            <person name="Dannebaum R.O."/>
            <person name="Kuo R.C."/>
            <person name="Louie K.B."/>
            <person name="Bewick A.J."/>
            <person name="Labutti K."/>
            <person name="Haridas S."/>
            <person name="Kuo A."/>
            <person name="Salamov A."/>
            <person name="Ahrendt S.R."/>
            <person name="Lau R."/>
            <person name="Bowen B.P."/>
            <person name="Lipzen A."/>
            <person name="Sullivan W."/>
            <person name="Andreopoulos W.B."/>
            <person name="Clum A."/>
            <person name="Lindquist E."/>
            <person name="Daum C."/>
            <person name="Northen T.R."/>
            <person name="Ramamoorthy G."/>
            <person name="Schmitz R.J."/>
            <person name="Gryganskyi A."/>
            <person name="Culley D."/>
            <person name="Magnuson J."/>
            <person name="James T.Y."/>
            <person name="O'Malley M.A."/>
            <person name="Stajich J.E."/>
            <person name="Spatafora J.W."/>
            <person name="Visel A."/>
            <person name="Grigoriev I.V."/>
        </authorList>
    </citation>
    <scope>NUCLEOTIDE SEQUENCE [LARGE SCALE GENOMIC DNA]</scope>
    <source>
        <strain evidence="2 3">NRRL Y-17943</strain>
    </source>
</reference>
<protein>
    <submittedName>
        <fullName evidence="2">Uncharacterized protein</fullName>
    </submittedName>
</protein>
<gene>
    <name evidence="2" type="ORF">BD324DRAFT_182213</name>
</gene>
<dbReference type="GeneID" id="33553921"/>
<dbReference type="AlphaFoldDB" id="A0A1Y1U785"/>
<dbReference type="EMBL" id="NBSH01000016">
    <property type="protein sequence ID" value="ORX33893.1"/>
    <property type="molecule type" value="Genomic_DNA"/>
</dbReference>
<accession>A0A1Y1U785</accession>
<feature type="compositionally biased region" description="Basic and acidic residues" evidence="1">
    <location>
        <begin position="52"/>
        <end position="67"/>
    </location>
</feature>
<dbReference type="Proteomes" id="UP000193218">
    <property type="component" value="Unassembled WGS sequence"/>
</dbReference>
<organism evidence="2 3">
    <name type="scientific">Kockovaella imperatae</name>
    <dbReference type="NCBI Taxonomy" id="4999"/>
    <lineage>
        <taxon>Eukaryota</taxon>
        <taxon>Fungi</taxon>
        <taxon>Dikarya</taxon>
        <taxon>Basidiomycota</taxon>
        <taxon>Agaricomycotina</taxon>
        <taxon>Tremellomycetes</taxon>
        <taxon>Tremellales</taxon>
        <taxon>Cuniculitremaceae</taxon>
        <taxon>Kockovaella</taxon>
    </lineage>
</organism>
<evidence type="ECO:0000313" key="3">
    <source>
        <dbReference type="Proteomes" id="UP000193218"/>
    </source>
</evidence>
<feature type="region of interest" description="Disordered" evidence="1">
    <location>
        <begin position="47"/>
        <end position="122"/>
    </location>
</feature>
<sequence length="141" mass="15873">MSDIAPCPRDINQHNECPILVELPESEIGVRWDLLISHRLQGHNGAAVRSEAGGHAKEEYPLQDRSRFSRSATSEIRVKLSVLSESSQMHADNQNNARSSLSPAEPIDQQPQESVTERRDKSVYSIDVKTESLTKDIRYYA</sequence>
<proteinExistence type="predicted"/>
<feature type="compositionally biased region" description="Polar residues" evidence="1">
    <location>
        <begin position="83"/>
        <end position="102"/>
    </location>
</feature>